<dbReference type="InterPro" id="IPR013320">
    <property type="entry name" value="ConA-like_dom_sf"/>
</dbReference>
<feature type="region of interest" description="Disordered" evidence="1">
    <location>
        <begin position="684"/>
        <end position="705"/>
    </location>
</feature>
<evidence type="ECO:0000313" key="5">
    <source>
        <dbReference type="Proteomes" id="UP000307380"/>
    </source>
</evidence>
<evidence type="ECO:0000256" key="1">
    <source>
        <dbReference type="SAM" id="MobiDB-lite"/>
    </source>
</evidence>
<dbReference type="PANTHER" id="PTHR34819">
    <property type="entry name" value="LARGE CYSTEINE-RICH PERIPLASMIC PROTEIN OMCB"/>
    <property type="match status" value="1"/>
</dbReference>
<dbReference type="InterPro" id="IPR047589">
    <property type="entry name" value="DUF11_rpt"/>
</dbReference>
<name>A0A4S4FWE7_9MICO</name>
<accession>A0A4S4FWE7</accession>
<feature type="domain" description="DUF11" evidence="2">
    <location>
        <begin position="591"/>
        <end position="710"/>
    </location>
</feature>
<dbReference type="SUPFAM" id="SSF49899">
    <property type="entry name" value="Concanavalin A-like lectins/glucanases"/>
    <property type="match status" value="1"/>
</dbReference>
<dbReference type="GO" id="GO:0005975">
    <property type="term" value="P:carbohydrate metabolic process"/>
    <property type="evidence" value="ECO:0007669"/>
    <property type="project" value="UniProtKB-ARBA"/>
</dbReference>
<feature type="domain" description="DUF11" evidence="2">
    <location>
        <begin position="971"/>
        <end position="1093"/>
    </location>
</feature>
<feature type="region of interest" description="Disordered" evidence="1">
    <location>
        <begin position="205"/>
        <end position="226"/>
    </location>
</feature>
<dbReference type="Pfam" id="PF01345">
    <property type="entry name" value="DUF11"/>
    <property type="match status" value="4"/>
</dbReference>
<reference evidence="4 5" key="1">
    <citation type="submission" date="2019-04" db="EMBL/GenBank/DDBJ databases">
        <authorList>
            <person name="Jiang L."/>
        </authorList>
    </citation>
    <scope>NUCLEOTIDE SEQUENCE [LARGE SCALE GENOMIC DNA]</scope>
    <source>
        <strain evidence="4 5">YIM 131861</strain>
    </source>
</reference>
<dbReference type="PANTHER" id="PTHR34819:SF3">
    <property type="entry name" value="CELL SURFACE PROTEIN"/>
    <property type="match status" value="1"/>
</dbReference>
<proteinExistence type="predicted"/>
<dbReference type="Gene3D" id="2.60.120.200">
    <property type="match status" value="1"/>
</dbReference>
<dbReference type="AlphaFoldDB" id="A0A4S4FWE7"/>
<comment type="caution">
    <text evidence="4">The sequence shown here is derived from an EMBL/GenBank/DDBJ whole genome shotgun (WGS) entry which is preliminary data.</text>
</comment>
<feature type="domain" description="DUF7507" evidence="3">
    <location>
        <begin position="482"/>
        <end position="578"/>
    </location>
</feature>
<organism evidence="4 5">
    <name type="scientific">Orlajensenia flava</name>
    <dbReference type="NCBI Taxonomy" id="2565934"/>
    <lineage>
        <taxon>Bacteria</taxon>
        <taxon>Bacillati</taxon>
        <taxon>Actinomycetota</taxon>
        <taxon>Actinomycetes</taxon>
        <taxon>Micrococcales</taxon>
        <taxon>Microbacteriaceae</taxon>
        <taxon>Orlajensenia</taxon>
    </lineage>
</organism>
<gene>
    <name evidence="4" type="ORF">E6C70_08090</name>
</gene>
<dbReference type="InterPro" id="IPR051172">
    <property type="entry name" value="Chlamydia_OmcB"/>
</dbReference>
<dbReference type="Pfam" id="PF24346">
    <property type="entry name" value="DUF7507"/>
    <property type="match status" value="2"/>
</dbReference>
<dbReference type="NCBIfam" id="TIGR01451">
    <property type="entry name" value="B_ant_repeat"/>
    <property type="match status" value="3"/>
</dbReference>
<dbReference type="InterPro" id="IPR013783">
    <property type="entry name" value="Ig-like_fold"/>
</dbReference>
<feature type="domain" description="DUF11" evidence="2">
    <location>
        <begin position="842"/>
        <end position="955"/>
    </location>
</feature>
<dbReference type="OrthoDB" id="3225333at2"/>
<evidence type="ECO:0000259" key="2">
    <source>
        <dbReference type="Pfam" id="PF01345"/>
    </source>
</evidence>
<protein>
    <submittedName>
        <fullName evidence="4">DUF11 domain-containing protein</fullName>
    </submittedName>
</protein>
<evidence type="ECO:0000259" key="3">
    <source>
        <dbReference type="Pfam" id="PF24346"/>
    </source>
</evidence>
<dbReference type="RefSeq" id="WP_136424043.1">
    <property type="nucleotide sequence ID" value="NZ_SSSN01000005.1"/>
</dbReference>
<dbReference type="InterPro" id="IPR055354">
    <property type="entry name" value="DUF7507"/>
</dbReference>
<feature type="domain" description="DUF7507" evidence="3">
    <location>
        <begin position="362"/>
        <end position="461"/>
    </location>
</feature>
<dbReference type="Gene3D" id="2.60.40.10">
    <property type="entry name" value="Immunoglobulins"/>
    <property type="match status" value="2"/>
</dbReference>
<sequence>MPPSEVHPMRGKRRARAAIAAVVSTLLVASGLVVGLAVPASADPPAGGSTVVTETFSGATVPDPAWKALGDTCLTGTAAGARPPVGAAQIRNCDLHQMGAVPLRGTLPGYLQLTDRAGNRAGDILYNKPIPATAGVSLSFEQYQYDGNGADGIGFFLVDGATDLTDTGGLGGSLGYAQRNGEPGITGGYLGVGLDAYGNFWDDGENRGNGCPADQRSPSTNNGPIAPNVVSLRGPGSGVVGYCLIGPTVGGPTSPAGATTPYPVTNPNKPGTTLNGGQGTLRGGTLAASQRTINIQVTPLPNPRVIVQIQYVTGGPWITELNAAAPPNTPSTYKFGLSASTGGSNDIHLIRATQVRTINPLPDLQLEKQVDRSGAPLPAIITAGTVIPYQYTVTNVGAPVDTLSITDSKIATAAITCDSTTLTTAPAQGSTTVCRGKYTVTAADVLAQRVDNVATAHAKVAPGGLDVASPESAVTVPLLSVLTIAKQVTTPAPYSVGGNIAYQYTLSNTGGSILSNFLVTDDRIPSSGIICATGTLNPGQSTTCVGSHIIQPGQLNAAGYLVNTASAAATSTIGQKVQTANVSVSVPVAVDVGVTKTVDVISPVVGSDVTFTITATNYGPSAATGVRITDQVPDGDPVGSVVYRSSSTTGGAYTSSTGAWAIPALAVGQSFVLTIVATVNTGNPFTNSASRTQTDQPDTNPNNDTASVTLNPITPTADLAVTKSVDQPSIPVGATAIFTVTVQNTGPFAANNVAMTDQIPSALGYVGCASPCDGTYDPAAGIWTIGALAVGAIATRTFVVTGLTTGNFTNLAATTGASTPPDPNPSNNSDFATLNVRPPVADLAVVKTPFPQSAVVGDTITYQLTASNLGPDAAPGVFVTDVWPAGVKVVSVSPADKITADGTSWNVGLLNPGQTASATITALLTDSGTQVNTATISSSVVIDPNPSNNSSSGTVTSAQPTLDIGVTKSVLAVRDGVPVTEVPVGQDVVFTVTATNFPDPGSSVTATNLVFGEPLPTEGLQFVSATTGGAGTGAAYDATTGRWTIASLDANGTATLTVRATVIKRGNWTNTVSLISLTQTDRDPSNNSASVVVIGVIRTDLQIVKSVNPTVGQPG</sequence>
<feature type="domain" description="DUF11" evidence="2">
    <location>
        <begin position="718"/>
        <end position="833"/>
    </location>
</feature>
<dbReference type="InterPro" id="IPR001434">
    <property type="entry name" value="OmcB-like_DUF11"/>
</dbReference>
<evidence type="ECO:0000313" key="4">
    <source>
        <dbReference type="EMBL" id="THG34245.1"/>
    </source>
</evidence>
<dbReference type="EMBL" id="SSSN01000005">
    <property type="protein sequence ID" value="THG34245.1"/>
    <property type="molecule type" value="Genomic_DNA"/>
</dbReference>
<dbReference type="Proteomes" id="UP000307380">
    <property type="component" value="Unassembled WGS sequence"/>
</dbReference>
<keyword evidence="5" id="KW-1185">Reference proteome</keyword>